<keyword evidence="9" id="KW-0492">Microsome</keyword>
<dbReference type="FunFam" id="1.10.630.10:FF:000238">
    <property type="entry name" value="Cytochrome P450 2A6"/>
    <property type="match status" value="1"/>
</dbReference>
<evidence type="ECO:0000256" key="2">
    <source>
        <dbReference type="ARBA" id="ARBA00003690"/>
    </source>
</evidence>
<dbReference type="InterPro" id="IPR036396">
    <property type="entry name" value="Cyt_P450_sf"/>
</dbReference>
<accession>A0ABD2NBS2</accession>
<gene>
    <name evidence="15" type="ORF">HHI36_020686</name>
</gene>
<evidence type="ECO:0000256" key="7">
    <source>
        <dbReference type="ARBA" id="ARBA00022723"/>
    </source>
</evidence>
<organism evidence="15 16">
    <name type="scientific">Cryptolaemus montrouzieri</name>
    <dbReference type="NCBI Taxonomy" id="559131"/>
    <lineage>
        <taxon>Eukaryota</taxon>
        <taxon>Metazoa</taxon>
        <taxon>Ecdysozoa</taxon>
        <taxon>Arthropoda</taxon>
        <taxon>Hexapoda</taxon>
        <taxon>Insecta</taxon>
        <taxon>Pterygota</taxon>
        <taxon>Neoptera</taxon>
        <taxon>Endopterygota</taxon>
        <taxon>Coleoptera</taxon>
        <taxon>Polyphaga</taxon>
        <taxon>Cucujiformia</taxon>
        <taxon>Coccinelloidea</taxon>
        <taxon>Coccinellidae</taxon>
        <taxon>Scymninae</taxon>
        <taxon>Scymnini</taxon>
        <taxon>Cryptolaemus</taxon>
    </lineage>
</organism>
<dbReference type="AlphaFoldDB" id="A0ABD2NBS2"/>
<sequence>MNFLLGQSSQGFLYQKLTMRVGVIESYTGLRALRYYKNWVKPNSENMFLVVSLFILILGLLIFLDTKKPKNYPPGPKWLPLFGSALKVLKERKRTGYLYEATAQMAKQYGPVVGLKVGKDLLVIVYGAQAMKEFLTSEDLAGRPTGPFFEMRTWGKRLGIMLTDSDFWQEQRRFILRQLREFGFGRKNMSNMIEEESNHMIHDIRDMMNNNESVTVDMESLFNIHILNTLWTMLAGIRYSSQDKDLKELQGILGELFCIIDMVGAPFSHFPVLRFIAPELSGYKMYVKTHNLVWDFIHRELKRHKETHNPNEPRDFMDVYINILNSPDKKPSFTEDQLLAICMDMFMAGSETTSKSMSFMFLFLILNPDVQKKAQEEIDRVIGRNRLPSLNDRPNMPYMECCVLEALRMFAGRAFSVPHRAMRDTYLLGNFIPKDSIVIANLHGVHMGPDCGFEDRKLSDQKGS</sequence>
<comment type="similarity">
    <text evidence="5">Belongs to the cytochrome P450 family.</text>
</comment>
<dbReference type="InterPro" id="IPR001128">
    <property type="entry name" value="Cyt_P450"/>
</dbReference>
<dbReference type="GO" id="GO:0004497">
    <property type="term" value="F:monooxygenase activity"/>
    <property type="evidence" value="ECO:0007669"/>
    <property type="project" value="UniProtKB-KW"/>
</dbReference>
<dbReference type="SUPFAM" id="SSF48264">
    <property type="entry name" value="Cytochrome P450"/>
    <property type="match status" value="1"/>
</dbReference>
<dbReference type="EMBL" id="JABFTP020000083">
    <property type="protein sequence ID" value="KAL3275952.1"/>
    <property type="molecule type" value="Genomic_DNA"/>
</dbReference>
<keyword evidence="6" id="KW-0349">Heme</keyword>
<evidence type="ECO:0000256" key="5">
    <source>
        <dbReference type="ARBA" id="ARBA00010617"/>
    </source>
</evidence>
<keyword evidence="14" id="KW-0812">Transmembrane</keyword>
<evidence type="ECO:0000256" key="12">
    <source>
        <dbReference type="ARBA" id="ARBA00023033"/>
    </source>
</evidence>
<keyword evidence="10" id="KW-0560">Oxidoreductase</keyword>
<keyword evidence="12" id="KW-0503">Monooxygenase</keyword>
<protein>
    <recommendedName>
        <fullName evidence="17">Cytochrome P450</fullName>
    </recommendedName>
</protein>
<keyword evidence="11" id="KW-0408">Iron</keyword>
<dbReference type="Proteomes" id="UP001516400">
    <property type="component" value="Unassembled WGS sequence"/>
</dbReference>
<evidence type="ECO:0000256" key="4">
    <source>
        <dbReference type="ARBA" id="ARBA00004406"/>
    </source>
</evidence>
<dbReference type="PANTHER" id="PTHR24300:SF376">
    <property type="entry name" value="CYTOCHROME P450 15A1"/>
    <property type="match status" value="1"/>
</dbReference>
<evidence type="ECO:0000256" key="6">
    <source>
        <dbReference type="ARBA" id="ARBA00022617"/>
    </source>
</evidence>
<dbReference type="InterPro" id="IPR002401">
    <property type="entry name" value="Cyt_P450_E_grp-I"/>
</dbReference>
<comment type="cofactor">
    <cofactor evidence="1">
        <name>heme</name>
        <dbReference type="ChEBI" id="CHEBI:30413"/>
    </cofactor>
</comment>
<dbReference type="InterPro" id="IPR050182">
    <property type="entry name" value="Cytochrome_P450_fam2"/>
</dbReference>
<reference evidence="15 16" key="1">
    <citation type="journal article" date="2021" name="BMC Biol.">
        <title>Horizontally acquired antibacterial genes associated with adaptive radiation of ladybird beetles.</title>
        <authorList>
            <person name="Li H.S."/>
            <person name="Tang X.F."/>
            <person name="Huang Y.H."/>
            <person name="Xu Z.Y."/>
            <person name="Chen M.L."/>
            <person name="Du X.Y."/>
            <person name="Qiu B.Y."/>
            <person name="Chen P.T."/>
            <person name="Zhang W."/>
            <person name="Slipinski A."/>
            <person name="Escalona H.E."/>
            <person name="Waterhouse R.M."/>
            <person name="Zwick A."/>
            <person name="Pang H."/>
        </authorList>
    </citation>
    <scope>NUCLEOTIDE SEQUENCE [LARGE SCALE GENOMIC DNA]</scope>
    <source>
        <strain evidence="15">SYSU2018</strain>
    </source>
</reference>
<evidence type="ECO:0000256" key="1">
    <source>
        <dbReference type="ARBA" id="ARBA00001971"/>
    </source>
</evidence>
<evidence type="ECO:0000256" key="8">
    <source>
        <dbReference type="ARBA" id="ARBA00022824"/>
    </source>
</evidence>
<evidence type="ECO:0000256" key="13">
    <source>
        <dbReference type="ARBA" id="ARBA00023136"/>
    </source>
</evidence>
<keyword evidence="7" id="KW-0479">Metal-binding</keyword>
<dbReference type="PRINTS" id="PR00463">
    <property type="entry name" value="EP450I"/>
</dbReference>
<evidence type="ECO:0000256" key="14">
    <source>
        <dbReference type="SAM" id="Phobius"/>
    </source>
</evidence>
<keyword evidence="8" id="KW-0256">Endoplasmic reticulum</keyword>
<evidence type="ECO:0000256" key="3">
    <source>
        <dbReference type="ARBA" id="ARBA00004174"/>
    </source>
</evidence>
<evidence type="ECO:0000256" key="11">
    <source>
        <dbReference type="ARBA" id="ARBA00023004"/>
    </source>
</evidence>
<dbReference type="GO" id="GO:0046872">
    <property type="term" value="F:metal ion binding"/>
    <property type="evidence" value="ECO:0007669"/>
    <property type="project" value="UniProtKB-KW"/>
</dbReference>
<keyword evidence="14" id="KW-1133">Transmembrane helix</keyword>
<evidence type="ECO:0000256" key="9">
    <source>
        <dbReference type="ARBA" id="ARBA00022848"/>
    </source>
</evidence>
<dbReference type="PANTHER" id="PTHR24300">
    <property type="entry name" value="CYTOCHROME P450 508A4-RELATED"/>
    <property type="match status" value="1"/>
</dbReference>
<evidence type="ECO:0000313" key="16">
    <source>
        <dbReference type="Proteomes" id="UP001516400"/>
    </source>
</evidence>
<dbReference type="Gene3D" id="1.10.630.10">
    <property type="entry name" value="Cytochrome P450"/>
    <property type="match status" value="1"/>
</dbReference>
<evidence type="ECO:0000313" key="15">
    <source>
        <dbReference type="EMBL" id="KAL3275952.1"/>
    </source>
</evidence>
<keyword evidence="13 14" id="KW-0472">Membrane</keyword>
<dbReference type="Pfam" id="PF00067">
    <property type="entry name" value="p450"/>
    <property type="match status" value="1"/>
</dbReference>
<proteinExistence type="inferred from homology"/>
<name>A0ABD2NBS2_9CUCU</name>
<comment type="caution">
    <text evidence="15">The sequence shown here is derived from an EMBL/GenBank/DDBJ whole genome shotgun (WGS) entry which is preliminary data.</text>
</comment>
<feature type="transmembrane region" description="Helical" evidence="14">
    <location>
        <begin position="47"/>
        <end position="64"/>
    </location>
</feature>
<comment type="subcellular location">
    <subcellularLocation>
        <location evidence="4">Endoplasmic reticulum membrane</location>
        <topology evidence="4">Peripheral membrane protein</topology>
    </subcellularLocation>
    <subcellularLocation>
        <location evidence="3">Microsome membrane</location>
        <topology evidence="3">Peripheral membrane protein</topology>
    </subcellularLocation>
</comment>
<dbReference type="GO" id="GO:0005789">
    <property type="term" value="C:endoplasmic reticulum membrane"/>
    <property type="evidence" value="ECO:0007669"/>
    <property type="project" value="UniProtKB-SubCell"/>
</dbReference>
<evidence type="ECO:0000256" key="10">
    <source>
        <dbReference type="ARBA" id="ARBA00023002"/>
    </source>
</evidence>
<comment type="function">
    <text evidence="2">May be involved in the metabolism of insect hormones and in the breakdown of synthetic insecticides.</text>
</comment>
<keyword evidence="16" id="KW-1185">Reference proteome</keyword>
<evidence type="ECO:0008006" key="17">
    <source>
        <dbReference type="Google" id="ProtNLM"/>
    </source>
</evidence>